<feature type="transmembrane region" description="Helical" evidence="10">
    <location>
        <begin position="372"/>
        <end position="393"/>
    </location>
</feature>
<feature type="transmembrane region" description="Helical" evidence="10">
    <location>
        <begin position="221"/>
        <end position="246"/>
    </location>
</feature>
<comment type="similarity">
    <text evidence="2">Belongs to the tellurite-resistance/dicarboxylate transporter (TDT) family.</text>
</comment>
<feature type="transmembrane region" description="Helical" evidence="10">
    <location>
        <begin position="290"/>
        <end position="310"/>
    </location>
</feature>
<comment type="function">
    <text evidence="8">Sulphite efflux pump required for the secretion of sulphite as a reducing agent. In the presence of sulphite, cystine in keratin is directly cleaved to cysteine and S-sulphocysteine, and thereby, reduced proteins become accessible to hydrolysis by a variety of secreted endo- and exoproteases. Excretion of sulphite mediated by an efflux pump also represents a detoxification pathway for dermatophytes during infection of the epidermal stratum corneum, hair and nails, which are rich in cysteine.</text>
</comment>
<dbReference type="Pfam" id="PF03595">
    <property type="entry name" value="SLAC1"/>
    <property type="match status" value="1"/>
</dbReference>
<dbReference type="CDD" id="cd09318">
    <property type="entry name" value="TDT_SSU1"/>
    <property type="match status" value="1"/>
</dbReference>
<feature type="transmembrane region" description="Helical" evidence="10">
    <location>
        <begin position="73"/>
        <end position="99"/>
    </location>
</feature>
<evidence type="ECO:0000256" key="9">
    <source>
        <dbReference type="ARBA" id="ARBA00072906"/>
    </source>
</evidence>
<dbReference type="InterPro" id="IPR051629">
    <property type="entry name" value="Sulfite_efflux_TDT"/>
</dbReference>
<dbReference type="InterPro" id="IPR004695">
    <property type="entry name" value="SLAC1/Mae1/Ssu1/TehA"/>
</dbReference>
<evidence type="ECO:0000256" key="7">
    <source>
        <dbReference type="ARBA" id="ARBA00023136"/>
    </source>
</evidence>
<proteinExistence type="inferred from homology"/>
<organism evidence="11 12">
    <name type="scientific">Trichoderma lentiforme</name>
    <dbReference type="NCBI Taxonomy" id="1567552"/>
    <lineage>
        <taxon>Eukaryota</taxon>
        <taxon>Fungi</taxon>
        <taxon>Dikarya</taxon>
        <taxon>Ascomycota</taxon>
        <taxon>Pezizomycotina</taxon>
        <taxon>Sordariomycetes</taxon>
        <taxon>Hypocreomycetidae</taxon>
        <taxon>Hypocreales</taxon>
        <taxon>Hypocreaceae</taxon>
        <taxon>Trichoderma</taxon>
    </lineage>
</organism>
<keyword evidence="3" id="KW-0813">Transport</keyword>
<gene>
    <name evidence="11" type="ORF">CFAM422_003602</name>
</gene>
<dbReference type="InterPro" id="IPR038665">
    <property type="entry name" value="Voltage-dep_anion_channel_sf"/>
</dbReference>
<reference evidence="11 12" key="1">
    <citation type="submission" date="2018-06" db="EMBL/GenBank/DDBJ databases">
        <title>Genome analysis of cellulolytic fungus Trichoderma lentiforme CFAM-422.</title>
        <authorList>
            <person name="Steindorff A.S."/>
            <person name="Formighieri E.F."/>
            <person name="Midorikawa G.E.O."/>
            <person name="Tamietti M.S."/>
            <person name="Ramos E.Z."/>
            <person name="Silva A.S."/>
            <person name="Bon E.P.S."/>
            <person name="Mendes T.D."/>
            <person name="Damaso M.C.T."/>
            <person name="Favaro L.C.L."/>
        </authorList>
    </citation>
    <scope>NUCLEOTIDE SEQUENCE [LARGE SCALE GENOMIC DNA]</scope>
    <source>
        <strain evidence="11 12">CFAM-422</strain>
    </source>
</reference>
<comment type="caution">
    <text evidence="11">The sequence shown here is derived from an EMBL/GenBank/DDBJ whole genome shotgun (WGS) entry which is preliminary data.</text>
</comment>
<sequence>MDGTVKRTCAVNGTKVLPDSRHGTEGITASSTTLLSPLGEVTVNSTVNAPQSEMDKLDISPPPLQKREKNIWIVVRAFTPAWFTVNMGTGIVSILLHNIPYNGAWLYWISVIFFVLNLTLFILFTFISALRYLIYPGLFMIMIRHSAVPLLLGAFPIALSTIVEMIVLVCVPAWGPWTVTLAWTLWWIDAAISVIICYWIPFVMTNVIASMHTHDIKLTTLSATWLLPIAAPIVASAIGAVVAEALENEQHALWTLITSYFLWGTAMPLSLTCLVIFYQRLSMHNLPPPEAIVSMFLPVAPLGQGGYAIMQLGKVAAEVFPKTGTLSKMGTHSGEILYMIGWTVGFIMWANGLAWIFFALASISRRRFPFNIGWWGFTFPLGVWSGATIAIGQEMPSRFFNVLGTIASVAVTLLWIMVAIGTIRKIVDGKIFLAPDFEQWKKKKTQVTEAA</sequence>
<dbReference type="PANTHER" id="PTHR31686:SF1">
    <property type="entry name" value="SULFITE EFFLUX PUMP SSU1"/>
    <property type="match status" value="1"/>
</dbReference>
<feature type="transmembrane region" description="Helical" evidence="10">
    <location>
        <begin position="399"/>
        <end position="423"/>
    </location>
</feature>
<evidence type="ECO:0000256" key="4">
    <source>
        <dbReference type="ARBA" id="ARBA00022475"/>
    </source>
</evidence>
<keyword evidence="7 10" id="KW-0472">Membrane</keyword>
<keyword evidence="12" id="KW-1185">Reference proteome</keyword>
<keyword evidence="5 10" id="KW-0812">Transmembrane</keyword>
<dbReference type="Gene3D" id="1.50.10.150">
    <property type="entry name" value="Voltage-dependent anion channel"/>
    <property type="match status" value="1"/>
</dbReference>
<feature type="transmembrane region" description="Helical" evidence="10">
    <location>
        <begin position="336"/>
        <end position="360"/>
    </location>
</feature>
<dbReference type="Proteomes" id="UP000801864">
    <property type="component" value="Unassembled WGS sequence"/>
</dbReference>
<dbReference type="EMBL" id="QLNT01000005">
    <property type="protein sequence ID" value="KAF3074379.1"/>
    <property type="molecule type" value="Genomic_DNA"/>
</dbReference>
<evidence type="ECO:0000256" key="5">
    <source>
        <dbReference type="ARBA" id="ARBA00022692"/>
    </source>
</evidence>
<keyword evidence="4" id="KW-1003">Cell membrane</keyword>
<comment type="subcellular location">
    <subcellularLocation>
        <location evidence="1">Cell membrane</location>
        <topology evidence="1">Multi-pass membrane protein</topology>
    </subcellularLocation>
</comment>
<evidence type="ECO:0000256" key="3">
    <source>
        <dbReference type="ARBA" id="ARBA00022448"/>
    </source>
</evidence>
<evidence type="ECO:0000256" key="6">
    <source>
        <dbReference type="ARBA" id="ARBA00022989"/>
    </source>
</evidence>
<protein>
    <recommendedName>
        <fullName evidence="9">Sulfite efflux pump SSU1</fullName>
    </recommendedName>
</protein>
<dbReference type="FunFam" id="1.50.10.150:FF:000004">
    <property type="entry name" value="Malic acid transporter"/>
    <property type="match status" value="1"/>
</dbReference>
<feature type="transmembrane region" description="Helical" evidence="10">
    <location>
        <begin position="150"/>
        <end position="174"/>
    </location>
</feature>
<dbReference type="GO" id="GO:0000319">
    <property type="term" value="F:sulfite transmembrane transporter activity"/>
    <property type="evidence" value="ECO:0007669"/>
    <property type="project" value="TreeGrafter"/>
</dbReference>
<evidence type="ECO:0000256" key="10">
    <source>
        <dbReference type="SAM" id="Phobius"/>
    </source>
</evidence>
<accession>A0A9P4XL51</accession>
<feature type="transmembrane region" description="Helical" evidence="10">
    <location>
        <begin position="252"/>
        <end position="278"/>
    </location>
</feature>
<keyword evidence="6 10" id="KW-1133">Transmembrane helix</keyword>
<evidence type="ECO:0000256" key="2">
    <source>
        <dbReference type="ARBA" id="ARBA00008566"/>
    </source>
</evidence>
<evidence type="ECO:0000313" key="11">
    <source>
        <dbReference type="EMBL" id="KAF3074379.1"/>
    </source>
</evidence>
<evidence type="ECO:0000256" key="1">
    <source>
        <dbReference type="ARBA" id="ARBA00004651"/>
    </source>
</evidence>
<name>A0A9P4XL51_9HYPO</name>
<evidence type="ECO:0000313" key="12">
    <source>
        <dbReference type="Proteomes" id="UP000801864"/>
    </source>
</evidence>
<dbReference type="PANTHER" id="PTHR31686">
    <property type="match status" value="1"/>
</dbReference>
<evidence type="ECO:0000256" key="8">
    <source>
        <dbReference type="ARBA" id="ARBA00056100"/>
    </source>
</evidence>
<dbReference type="GO" id="GO:0005886">
    <property type="term" value="C:plasma membrane"/>
    <property type="evidence" value="ECO:0007669"/>
    <property type="project" value="UniProtKB-SubCell"/>
</dbReference>
<feature type="transmembrane region" description="Helical" evidence="10">
    <location>
        <begin position="186"/>
        <end position="209"/>
    </location>
</feature>
<feature type="transmembrane region" description="Helical" evidence="10">
    <location>
        <begin position="105"/>
        <end position="130"/>
    </location>
</feature>
<dbReference type="AlphaFoldDB" id="A0A9P4XL51"/>